<feature type="domain" description="Enoyl reductase (ER)" evidence="1">
    <location>
        <begin position="13"/>
        <end position="310"/>
    </location>
</feature>
<dbReference type="InterPro" id="IPR020843">
    <property type="entry name" value="ER"/>
</dbReference>
<dbReference type="SMART" id="SM00829">
    <property type="entry name" value="PKS_ER"/>
    <property type="match status" value="1"/>
</dbReference>
<dbReference type="GO" id="GO:0016491">
    <property type="term" value="F:oxidoreductase activity"/>
    <property type="evidence" value="ECO:0007669"/>
    <property type="project" value="InterPro"/>
</dbReference>
<evidence type="ECO:0000313" key="2">
    <source>
        <dbReference type="EMBL" id="KAJ5316458.1"/>
    </source>
</evidence>
<dbReference type="PANTHER" id="PTHR11695:SF648">
    <property type="entry name" value="ZINC-BINDING OXIDOREDUCTASE"/>
    <property type="match status" value="1"/>
</dbReference>
<dbReference type="PANTHER" id="PTHR11695">
    <property type="entry name" value="ALCOHOL DEHYDROGENASE RELATED"/>
    <property type="match status" value="1"/>
</dbReference>
<dbReference type="CDD" id="cd05289">
    <property type="entry name" value="MDR_like_2"/>
    <property type="match status" value="1"/>
</dbReference>
<dbReference type="InterPro" id="IPR013154">
    <property type="entry name" value="ADH-like_N"/>
</dbReference>
<sequence>MATQKAYRLHSYGGPECIQLDDVPVPTPASSEILVAVGAVSLNPIDWKIREGHVRDVFHIDLPKILGVDFVGTVVALGEGSTSFKIGDRVMAFSDSLEAFAEHIAVPETIVSRVPASLSDIDAASLPIPAVTAWTTLHYAGEVHSGMKILIHGASGVVGAFAVQFAKASGAFVIGTASAKNRGYVMSLGADEFVDYQTEKFEDRAKNIDLVLDYVQIGGSMDTTARSWGTLKPGGAFVTAADPALLGNVPEGFKGFFPRIATNPAALERIAEQVATGHIKSKVARVFPRGELVQAMEMNKSGGVAGRLVVDFKRV</sequence>
<keyword evidence="3" id="KW-1185">Reference proteome</keyword>
<dbReference type="Gene3D" id="3.40.50.720">
    <property type="entry name" value="NAD(P)-binding Rossmann-like Domain"/>
    <property type="match status" value="1"/>
</dbReference>
<dbReference type="EMBL" id="JAPZBO010000005">
    <property type="protein sequence ID" value="KAJ5316458.1"/>
    <property type="molecule type" value="Genomic_DNA"/>
</dbReference>
<dbReference type="AlphaFoldDB" id="A0A9W9H992"/>
<dbReference type="Proteomes" id="UP001147746">
    <property type="component" value="Unassembled WGS sequence"/>
</dbReference>
<dbReference type="SUPFAM" id="SSF50129">
    <property type="entry name" value="GroES-like"/>
    <property type="match status" value="1"/>
</dbReference>
<accession>A0A9W9H992</accession>
<evidence type="ECO:0000259" key="1">
    <source>
        <dbReference type="SMART" id="SM00829"/>
    </source>
</evidence>
<evidence type="ECO:0000313" key="3">
    <source>
        <dbReference type="Proteomes" id="UP001147746"/>
    </source>
</evidence>
<reference evidence="2" key="2">
    <citation type="journal article" date="2023" name="IMA Fungus">
        <title>Comparative genomic study of the Penicillium genus elucidates a diverse pangenome and 15 lateral gene transfer events.</title>
        <authorList>
            <person name="Petersen C."/>
            <person name="Sorensen T."/>
            <person name="Nielsen M.R."/>
            <person name="Sondergaard T.E."/>
            <person name="Sorensen J.L."/>
            <person name="Fitzpatrick D.A."/>
            <person name="Frisvad J.C."/>
            <person name="Nielsen K.L."/>
        </authorList>
    </citation>
    <scope>NUCLEOTIDE SEQUENCE</scope>
    <source>
        <strain evidence="2">IBT 21472</strain>
    </source>
</reference>
<dbReference type="SUPFAM" id="SSF51735">
    <property type="entry name" value="NAD(P)-binding Rossmann-fold domains"/>
    <property type="match status" value="1"/>
</dbReference>
<dbReference type="InterPro" id="IPR036291">
    <property type="entry name" value="NAD(P)-bd_dom_sf"/>
</dbReference>
<reference evidence="2" key="1">
    <citation type="submission" date="2022-12" db="EMBL/GenBank/DDBJ databases">
        <authorList>
            <person name="Petersen C."/>
        </authorList>
    </citation>
    <scope>NUCLEOTIDE SEQUENCE</scope>
    <source>
        <strain evidence="2">IBT 21472</strain>
    </source>
</reference>
<name>A0A9W9H992_9EURO</name>
<dbReference type="Pfam" id="PF08240">
    <property type="entry name" value="ADH_N"/>
    <property type="match status" value="1"/>
</dbReference>
<dbReference type="Pfam" id="PF13602">
    <property type="entry name" value="ADH_zinc_N_2"/>
    <property type="match status" value="1"/>
</dbReference>
<comment type="caution">
    <text evidence="2">The sequence shown here is derived from an EMBL/GenBank/DDBJ whole genome shotgun (WGS) entry which is preliminary data.</text>
</comment>
<dbReference type="InterPro" id="IPR011032">
    <property type="entry name" value="GroES-like_sf"/>
</dbReference>
<dbReference type="OrthoDB" id="3509362at2759"/>
<organism evidence="2 3">
    <name type="scientific">Penicillium atrosanguineum</name>
    <dbReference type="NCBI Taxonomy" id="1132637"/>
    <lineage>
        <taxon>Eukaryota</taxon>
        <taxon>Fungi</taxon>
        <taxon>Dikarya</taxon>
        <taxon>Ascomycota</taxon>
        <taxon>Pezizomycotina</taxon>
        <taxon>Eurotiomycetes</taxon>
        <taxon>Eurotiomycetidae</taxon>
        <taxon>Eurotiales</taxon>
        <taxon>Aspergillaceae</taxon>
        <taxon>Penicillium</taxon>
    </lineage>
</organism>
<dbReference type="Gene3D" id="3.90.180.10">
    <property type="entry name" value="Medium-chain alcohol dehydrogenases, catalytic domain"/>
    <property type="match status" value="1"/>
</dbReference>
<gene>
    <name evidence="2" type="ORF">N7476_006765</name>
</gene>
<proteinExistence type="predicted"/>
<dbReference type="InterPro" id="IPR050700">
    <property type="entry name" value="YIM1/Zinc_Alcohol_DH_Fams"/>
</dbReference>
<protein>
    <recommendedName>
        <fullName evidence="1">Enoyl reductase (ER) domain-containing protein</fullName>
    </recommendedName>
</protein>